<dbReference type="PROSITE" id="PS50069">
    <property type="entry name" value="CULLIN_2"/>
    <property type="match status" value="1"/>
</dbReference>
<dbReference type="PANTHER" id="PTHR11932">
    <property type="entry name" value="CULLIN"/>
    <property type="match status" value="1"/>
</dbReference>
<dbReference type="InterPro" id="IPR016158">
    <property type="entry name" value="Cullin_homology"/>
</dbReference>
<dbReference type="SMART" id="SM00182">
    <property type="entry name" value="CULLIN"/>
    <property type="match status" value="1"/>
</dbReference>
<dbReference type="GO" id="GO:0031625">
    <property type="term" value="F:ubiquitin protein ligase binding"/>
    <property type="evidence" value="ECO:0007669"/>
    <property type="project" value="InterPro"/>
</dbReference>
<dbReference type="InterPro" id="IPR059120">
    <property type="entry name" value="Cullin-like_AB"/>
</dbReference>
<comment type="similarity">
    <text evidence="1 2 3">Belongs to the cullin family.</text>
</comment>
<keyword evidence="6" id="KW-1185">Reference proteome</keyword>
<dbReference type="Gene3D" id="4.10.1030.10">
    <property type="entry name" value="Ring Box Chain A, domain 5"/>
    <property type="match status" value="1"/>
</dbReference>
<dbReference type="Gene3D" id="1.20.1310.10">
    <property type="entry name" value="Cullin Repeats"/>
    <property type="match status" value="2"/>
</dbReference>
<dbReference type="KEGG" id="ehx:EMIHUDRAFT_224974"/>
<evidence type="ECO:0000313" key="5">
    <source>
        <dbReference type="EnsemblProtists" id="EOD37963"/>
    </source>
</evidence>
<dbReference type="GeneID" id="17283233"/>
<dbReference type="InterPro" id="IPR016159">
    <property type="entry name" value="Cullin_repeat-like_dom_sf"/>
</dbReference>
<dbReference type="InterPro" id="IPR036388">
    <property type="entry name" value="WH-like_DNA-bd_sf"/>
</dbReference>
<dbReference type="Pfam" id="PF26557">
    <property type="entry name" value="Cullin_AB"/>
    <property type="match status" value="1"/>
</dbReference>
<dbReference type="Pfam" id="PF00888">
    <property type="entry name" value="Cullin"/>
    <property type="match status" value="1"/>
</dbReference>
<dbReference type="InterPro" id="IPR045093">
    <property type="entry name" value="Cullin"/>
</dbReference>
<proteinExistence type="inferred from homology"/>
<dbReference type="AlphaFoldDB" id="A0A0D3KQC8"/>
<accession>A0A0D3KQC8</accession>
<evidence type="ECO:0000256" key="3">
    <source>
        <dbReference type="RuleBase" id="RU003829"/>
    </source>
</evidence>
<dbReference type="SUPFAM" id="SSF75632">
    <property type="entry name" value="Cullin homology domain"/>
    <property type="match status" value="1"/>
</dbReference>
<organism evidence="5 6">
    <name type="scientific">Emiliania huxleyi (strain CCMP1516)</name>
    <dbReference type="NCBI Taxonomy" id="280463"/>
    <lineage>
        <taxon>Eukaryota</taxon>
        <taxon>Haptista</taxon>
        <taxon>Haptophyta</taxon>
        <taxon>Prymnesiophyceae</taxon>
        <taxon>Isochrysidales</taxon>
        <taxon>Noelaerhabdaceae</taxon>
        <taxon>Emiliania</taxon>
    </lineage>
</organism>
<protein>
    <recommendedName>
        <fullName evidence="4">Cullin family profile domain-containing protein</fullName>
    </recommendedName>
</protein>
<dbReference type="GO" id="GO:0006511">
    <property type="term" value="P:ubiquitin-dependent protein catabolic process"/>
    <property type="evidence" value="ECO:0007669"/>
    <property type="project" value="InterPro"/>
</dbReference>
<evidence type="ECO:0000313" key="6">
    <source>
        <dbReference type="Proteomes" id="UP000013827"/>
    </source>
</evidence>
<evidence type="ECO:0000256" key="1">
    <source>
        <dbReference type="ARBA" id="ARBA00006019"/>
    </source>
</evidence>
<reference evidence="6" key="1">
    <citation type="journal article" date="2013" name="Nature">
        <title>Pan genome of the phytoplankton Emiliania underpins its global distribution.</title>
        <authorList>
            <person name="Read B.A."/>
            <person name="Kegel J."/>
            <person name="Klute M.J."/>
            <person name="Kuo A."/>
            <person name="Lefebvre S.C."/>
            <person name="Maumus F."/>
            <person name="Mayer C."/>
            <person name="Miller J."/>
            <person name="Monier A."/>
            <person name="Salamov A."/>
            <person name="Young J."/>
            <person name="Aguilar M."/>
            <person name="Claverie J.M."/>
            <person name="Frickenhaus S."/>
            <person name="Gonzalez K."/>
            <person name="Herman E.K."/>
            <person name="Lin Y.C."/>
            <person name="Napier J."/>
            <person name="Ogata H."/>
            <person name="Sarno A.F."/>
            <person name="Shmutz J."/>
            <person name="Schroeder D."/>
            <person name="de Vargas C."/>
            <person name="Verret F."/>
            <person name="von Dassow P."/>
            <person name="Valentin K."/>
            <person name="Van de Peer Y."/>
            <person name="Wheeler G."/>
            <person name="Dacks J.B."/>
            <person name="Delwiche C.F."/>
            <person name="Dyhrman S.T."/>
            <person name="Glockner G."/>
            <person name="John U."/>
            <person name="Richards T."/>
            <person name="Worden A.Z."/>
            <person name="Zhang X."/>
            <person name="Grigoriev I.V."/>
            <person name="Allen A.E."/>
            <person name="Bidle K."/>
            <person name="Borodovsky M."/>
            <person name="Bowler C."/>
            <person name="Brownlee C."/>
            <person name="Cock J.M."/>
            <person name="Elias M."/>
            <person name="Gladyshev V.N."/>
            <person name="Groth M."/>
            <person name="Guda C."/>
            <person name="Hadaegh A."/>
            <person name="Iglesias-Rodriguez M.D."/>
            <person name="Jenkins J."/>
            <person name="Jones B.M."/>
            <person name="Lawson T."/>
            <person name="Leese F."/>
            <person name="Lindquist E."/>
            <person name="Lobanov A."/>
            <person name="Lomsadze A."/>
            <person name="Malik S.B."/>
            <person name="Marsh M.E."/>
            <person name="Mackinder L."/>
            <person name="Mock T."/>
            <person name="Mueller-Roeber B."/>
            <person name="Pagarete A."/>
            <person name="Parker M."/>
            <person name="Probert I."/>
            <person name="Quesneville H."/>
            <person name="Raines C."/>
            <person name="Rensing S.A."/>
            <person name="Riano-Pachon D.M."/>
            <person name="Richier S."/>
            <person name="Rokitta S."/>
            <person name="Shiraiwa Y."/>
            <person name="Soanes D.M."/>
            <person name="van der Giezen M."/>
            <person name="Wahlund T.M."/>
            <person name="Williams B."/>
            <person name="Wilson W."/>
            <person name="Wolfe G."/>
            <person name="Wurch L.L."/>
        </authorList>
    </citation>
    <scope>NUCLEOTIDE SEQUENCE</scope>
</reference>
<dbReference type="InterPro" id="IPR036317">
    <property type="entry name" value="Cullin_homology_sf"/>
</dbReference>
<dbReference type="RefSeq" id="XP_005790392.1">
    <property type="nucleotide sequence ID" value="XM_005790335.1"/>
</dbReference>
<dbReference type="Gene3D" id="1.10.10.10">
    <property type="entry name" value="Winged helix-like DNA-binding domain superfamily/Winged helix DNA-binding domain"/>
    <property type="match status" value="2"/>
</dbReference>
<dbReference type="InterPro" id="IPR001373">
    <property type="entry name" value="Cullin_N"/>
</dbReference>
<dbReference type="STRING" id="2903.R1DR19"/>
<dbReference type="EnsemblProtists" id="EOD37963">
    <property type="protein sequence ID" value="EOD37963"/>
    <property type="gene ID" value="EMIHUDRAFT_224974"/>
</dbReference>
<name>A0A0D3KQC8_EMIH1</name>
<dbReference type="Proteomes" id="UP000013827">
    <property type="component" value="Unassembled WGS sequence"/>
</dbReference>
<reference evidence="5" key="2">
    <citation type="submission" date="2024-10" db="UniProtKB">
        <authorList>
            <consortium name="EnsemblProtists"/>
        </authorList>
    </citation>
    <scope>IDENTIFICATION</scope>
</reference>
<feature type="domain" description="Cullin family profile" evidence="4">
    <location>
        <begin position="116"/>
        <end position="285"/>
    </location>
</feature>
<dbReference type="PaxDb" id="2903-EOD37963"/>
<evidence type="ECO:0000259" key="4">
    <source>
        <dbReference type="PROSITE" id="PS50069"/>
    </source>
</evidence>
<dbReference type="SUPFAM" id="SSF74788">
    <property type="entry name" value="Cullin repeat-like"/>
    <property type="match status" value="1"/>
</dbReference>
<evidence type="ECO:0000256" key="2">
    <source>
        <dbReference type="PROSITE-ProRule" id="PRU00330"/>
    </source>
</evidence>
<sequence>MAAVRREAAGTELSVAENAYRKACSAFEDLTLPRHYHRMVELFSLVPIGLPPIANIVRKHITDAGLALELLDLDGVYSEIIGSTLGEGYFNGDATFLKAAREAFEEFVNKDIGKSATAELLSNFCDNLLKNSGALLSDEALEDKLEKVVRLFGYLFDKEAAREALLLAPSVGASAERSMIAKLKLRGGAQFTHDMEGMMTDMRLSQDIQSAFAEHVKDKELEHDKVFSLETKKDKELDLTVQVLTTKFWPQYKSDELKLQKEMLQCVEAFKAFYDSHTSHRRLRWACILLLFNEADSMTFSDIQGRLNLPAEELKRYDPAGREVAPTDTLSYATFSDRQQRIKVRRIAAEMTQEEKDAALKEAEQERKHVVEWGIIKVMMSEKRVEHEDLAEKAQALIRTRPRWTTSWTNFTLARDYFDAMVVDLIRRDIKRKNTMAKIV</sequence>
<dbReference type="eggNOG" id="KOG2166">
    <property type="taxonomic scope" value="Eukaryota"/>
</dbReference>
<dbReference type="HOGENOM" id="CLU_004747_3_1_1"/>